<keyword evidence="1" id="KW-0812">Transmembrane</keyword>
<evidence type="ECO:0000313" key="2">
    <source>
        <dbReference type="EMBL" id="MSB19961.1"/>
    </source>
</evidence>
<keyword evidence="1" id="KW-0472">Membrane</keyword>
<name>A0A6I2R1D6_FLAPL</name>
<accession>A0A6I2R1D6</accession>
<proteinExistence type="predicted"/>
<reference evidence="2 3" key="1">
    <citation type="journal article" date="2019" name="Nat. Med.">
        <title>A library of human gut bacterial isolates paired with longitudinal multiomics data enables mechanistic microbiome research.</title>
        <authorList>
            <person name="Poyet M."/>
            <person name="Groussin M."/>
            <person name="Gibbons S.M."/>
            <person name="Avila-Pacheco J."/>
            <person name="Jiang X."/>
            <person name="Kearney S.M."/>
            <person name="Perrotta A.R."/>
            <person name="Berdy B."/>
            <person name="Zhao S."/>
            <person name="Lieberman T.D."/>
            <person name="Swanson P.K."/>
            <person name="Smith M."/>
            <person name="Roesemann S."/>
            <person name="Alexander J.E."/>
            <person name="Rich S.A."/>
            <person name="Livny J."/>
            <person name="Vlamakis H."/>
            <person name="Clish C."/>
            <person name="Bullock K."/>
            <person name="Deik A."/>
            <person name="Scott J."/>
            <person name="Pierce K.A."/>
            <person name="Xavier R.J."/>
            <person name="Alm E.J."/>
        </authorList>
    </citation>
    <scope>NUCLEOTIDE SEQUENCE [LARGE SCALE GENOMIC DNA]</scope>
    <source>
        <strain evidence="2 3">BIOML-A2</strain>
    </source>
</reference>
<dbReference type="Proteomes" id="UP000434475">
    <property type="component" value="Unassembled WGS sequence"/>
</dbReference>
<dbReference type="EMBL" id="WKPR01000009">
    <property type="protein sequence ID" value="MSB19961.1"/>
    <property type="molecule type" value="Genomic_DNA"/>
</dbReference>
<feature type="transmembrane region" description="Helical" evidence="1">
    <location>
        <begin position="160"/>
        <end position="184"/>
    </location>
</feature>
<evidence type="ECO:0000256" key="1">
    <source>
        <dbReference type="SAM" id="Phobius"/>
    </source>
</evidence>
<organism evidence="2 3">
    <name type="scientific">Flavonifractor plautii</name>
    <name type="common">Fusobacterium plautii</name>
    <dbReference type="NCBI Taxonomy" id="292800"/>
    <lineage>
        <taxon>Bacteria</taxon>
        <taxon>Bacillati</taxon>
        <taxon>Bacillota</taxon>
        <taxon>Clostridia</taxon>
        <taxon>Eubacteriales</taxon>
        <taxon>Oscillospiraceae</taxon>
        <taxon>Flavonifractor</taxon>
    </lineage>
</organism>
<sequence length="198" mass="21107">MKPKSNTFLLLSGVFGSIVSVLVLLGLVLSMIGLSAVPSIIDQFQESFISPAYGATAGHGTTVFGSDSGYIIELGGVDNLFSDESISFEDAFGVQDPSVTTDDINEYVDEHADDLINISLRFTMVIVIIGLVVTVLLIVGTILIFAAWRTNSRKQAIAGSVLMTIYTVLSFNLLALVAVIFAWIGTAKVLKGEVPDEV</sequence>
<comment type="caution">
    <text evidence="2">The sequence shown here is derived from an EMBL/GenBank/DDBJ whole genome shotgun (WGS) entry which is preliminary data.</text>
</comment>
<feature type="transmembrane region" description="Helical" evidence="1">
    <location>
        <begin position="7"/>
        <end position="32"/>
    </location>
</feature>
<evidence type="ECO:0008006" key="4">
    <source>
        <dbReference type="Google" id="ProtNLM"/>
    </source>
</evidence>
<keyword evidence="1" id="KW-1133">Transmembrane helix</keyword>
<gene>
    <name evidence="2" type="ORF">GKE97_10585</name>
</gene>
<feature type="transmembrane region" description="Helical" evidence="1">
    <location>
        <begin position="122"/>
        <end position="148"/>
    </location>
</feature>
<dbReference type="RefSeq" id="WP_108981796.1">
    <property type="nucleotide sequence ID" value="NZ_JAQLWY010000020.1"/>
</dbReference>
<evidence type="ECO:0000313" key="3">
    <source>
        <dbReference type="Proteomes" id="UP000434475"/>
    </source>
</evidence>
<dbReference type="AlphaFoldDB" id="A0A6I2R1D6"/>
<protein>
    <recommendedName>
        <fullName evidence="4">DUF4064 domain-containing protein</fullName>
    </recommendedName>
</protein>